<evidence type="ECO:0000256" key="6">
    <source>
        <dbReference type="ARBA" id="ARBA00023136"/>
    </source>
</evidence>
<dbReference type="RefSeq" id="XP_001416059.1">
    <property type="nucleotide sequence ID" value="XM_001416022.1"/>
</dbReference>
<gene>
    <name evidence="10" type="ORF">OSTLU_24002</name>
</gene>
<dbReference type="EMBL" id="CP000582">
    <property type="protein sequence ID" value="ABO94351.1"/>
    <property type="molecule type" value="Genomic_DNA"/>
</dbReference>
<dbReference type="InterPro" id="IPR018108">
    <property type="entry name" value="MCP_transmembrane"/>
</dbReference>
<evidence type="ECO:0000256" key="5">
    <source>
        <dbReference type="ARBA" id="ARBA00022989"/>
    </source>
</evidence>
<sequence length="421" mass="46054">MTFKEFGNFALRRERELLRTFQKFDGDRSGYLTAKQLKRVLMREGYATDDDDVEAMMYRIKAGEGAFSKGKGLFNAANEKFVTLAKAIDFTEFRDFLMLSDAMDATEALSVWSRSTVDVGDVSLAFASKRKANGGAGEVIKHLLVGAISGGVSRTVVAPLERAKIEYMLDSTTIARDGGLVGTLNRIVRDEGAGGLFRGNTLNVLRIAPTKAVEFFVYDKFKDYIIRNGDQTELDGAQRMLGGSVASMCGTALTHPVDTLRSRVSGTGMLLGDCWKQLVANEGYGALWKGLGANMVRVAPYGAINFYVYDACKGLYRRQFGEKAKMSALPTMCFGALAGAAAQTGVYPLEMIQRRIQVAGMKKGAGYAYKNMFHGIYVVGKNEGIGALYAGLIPNYAKILPSAAISFYVYELMKQVFEIDK</sequence>
<feature type="domain" description="EF-hand" evidence="9">
    <location>
        <begin position="12"/>
        <end position="47"/>
    </location>
</feature>
<dbReference type="KEGG" id="olu:OSTLU_24002"/>
<comment type="similarity">
    <text evidence="8">Belongs to the mitochondrial carrier (TC 2.A.29) family.</text>
</comment>
<keyword evidence="6 7" id="KW-0472">Membrane</keyword>
<evidence type="ECO:0000256" key="2">
    <source>
        <dbReference type="ARBA" id="ARBA00022448"/>
    </source>
</evidence>
<protein>
    <submittedName>
        <fullName evidence="10">MC family transporter: aspartate/glutamate (Ca2+-activated)</fullName>
    </submittedName>
</protein>
<dbReference type="Pfam" id="PF00153">
    <property type="entry name" value="Mito_carr"/>
    <property type="match status" value="3"/>
</dbReference>
<dbReference type="SUPFAM" id="SSF47473">
    <property type="entry name" value="EF-hand"/>
    <property type="match status" value="1"/>
</dbReference>
<reference evidence="10 11" key="1">
    <citation type="journal article" date="2007" name="Proc. Natl. Acad. Sci. U.S.A.">
        <title>The tiny eukaryote Ostreococcus provides genomic insights into the paradox of plankton speciation.</title>
        <authorList>
            <person name="Palenik B."/>
            <person name="Grimwood J."/>
            <person name="Aerts A."/>
            <person name="Rouze P."/>
            <person name="Salamov A."/>
            <person name="Putnam N."/>
            <person name="Dupont C."/>
            <person name="Jorgensen R."/>
            <person name="Derelle E."/>
            <person name="Rombauts S."/>
            <person name="Zhou K."/>
            <person name="Otillar R."/>
            <person name="Merchant S.S."/>
            <person name="Podell S."/>
            <person name="Gaasterland T."/>
            <person name="Napoli C."/>
            <person name="Gendler K."/>
            <person name="Manuell A."/>
            <person name="Tai V."/>
            <person name="Vallon O."/>
            <person name="Piganeau G."/>
            <person name="Jancek S."/>
            <person name="Heijde M."/>
            <person name="Jabbari K."/>
            <person name="Bowler C."/>
            <person name="Lohr M."/>
            <person name="Robbens S."/>
            <person name="Werner G."/>
            <person name="Dubchak I."/>
            <person name="Pazour G.J."/>
            <person name="Ren Q."/>
            <person name="Paulsen I."/>
            <person name="Delwiche C."/>
            <person name="Schmutz J."/>
            <person name="Rokhsar D."/>
            <person name="Van de Peer Y."/>
            <person name="Moreau H."/>
            <person name="Grigoriev I.V."/>
        </authorList>
    </citation>
    <scope>NUCLEOTIDE SEQUENCE [LARGE SCALE GENOMIC DNA]</scope>
    <source>
        <strain evidence="10 11">CCE9901</strain>
    </source>
</reference>
<dbReference type="AlphaFoldDB" id="A4RTK7"/>
<keyword evidence="11" id="KW-1185">Reference proteome</keyword>
<keyword evidence="3 7" id="KW-0812">Transmembrane</keyword>
<proteinExistence type="inferred from homology"/>
<dbReference type="InterPro" id="IPR002067">
    <property type="entry name" value="MCP"/>
</dbReference>
<dbReference type="PRINTS" id="PR00926">
    <property type="entry name" value="MITOCARRIER"/>
</dbReference>
<dbReference type="InterPro" id="IPR011992">
    <property type="entry name" value="EF-hand-dom_pair"/>
</dbReference>
<keyword evidence="2 8" id="KW-0813">Transport</keyword>
<keyword evidence="5" id="KW-1133">Transmembrane helix</keyword>
<evidence type="ECO:0000313" key="11">
    <source>
        <dbReference type="Proteomes" id="UP000001568"/>
    </source>
</evidence>
<dbReference type="Gramene" id="ABO94351">
    <property type="protein sequence ID" value="ABO94351"/>
    <property type="gene ID" value="OSTLU_24002"/>
</dbReference>
<dbReference type="PROSITE" id="PS50920">
    <property type="entry name" value="SOLCAR"/>
    <property type="match status" value="3"/>
</dbReference>
<dbReference type="PROSITE" id="PS50222">
    <property type="entry name" value="EF_HAND_2"/>
    <property type="match status" value="1"/>
</dbReference>
<dbReference type="GO" id="GO:0005743">
    <property type="term" value="C:mitochondrial inner membrane"/>
    <property type="evidence" value="ECO:0007669"/>
    <property type="project" value="UniProtKB-SubCell"/>
</dbReference>
<feature type="repeat" description="Solcar" evidence="7">
    <location>
        <begin position="234"/>
        <end position="315"/>
    </location>
</feature>
<dbReference type="SUPFAM" id="SSF103506">
    <property type="entry name" value="Mitochondrial carrier"/>
    <property type="match status" value="1"/>
</dbReference>
<evidence type="ECO:0000256" key="8">
    <source>
        <dbReference type="RuleBase" id="RU000488"/>
    </source>
</evidence>
<dbReference type="eggNOG" id="KOG0036">
    <property type="taxonomic scope" value="Eukaryota"/>
</dbReference>
<dbReference type="Gene3D" id="1.10.238.10">
    <property type="entry name" value="EF-hand"/>
    <property type="match status" value="1"/>
</dbReference>
<dbReference type="OMA" id="QHSPPIF"/>
<comment type="subcellular location">
    <subcellularLocation>
        <location evidence="1">Mitochondrion inner membrane</location>
        <topology evidence="1">Multi-pass membrane protein</topology>
    </subcellularLocation>
</comment>
<organism evidence="10 11">
    <name type="scientific">Ostreococcus lucimarinus (strain CCE9901)</name>
    <dbReference type="NCBI Taxonomy" id="436017"/>
    <lineage>
        <taxon>Eukaryota</taxon>
        <taxon>Viridiplantae</taxon>
        <taxon>Chlorophyta</taxon>
        <taxon>Mamiellophyceae</taxon>
        <taxon>Mamiellales</taxon>
        <taxon>Bathycoccaceae</taxon>
        <taxon>Ostreococcus</taxon>
    </lineage>
</organism>
<feature type="repeat" description="Solcar" evidence="7">
    <location>
        <begin position="326"/>
        <end position="416"/>
    </location>
</feature>
<dbReference type="InterPro" id="IPR002048">
    <property type="entry name" value="EF_hand_dom"/>
</dbReference>
<name>A4RTK7_OSTLU</name>
<evidence type="ECO:0000313" key="10">
    <source>
        <dbReference type="EMBL" id="ABO94351.1"/>
    </source>
</evidence>
<evidence type="ECO:0000259" key="9">
    <source>
        <dbReference type="PROSITE" id="PS50222"/>
    </source>
</evidence>
<dbReference type="InterPro" id="IPR023395">
    <property type="entry name" value="MCP_dom_sf"/>
</dbReference>
<dbReference type="GeneID" id="5000508"/>
<dbReference type="GO" id="GO:0055085">
    <property type="term" value="P:transmembrane transport"/>
    <property type="evidence" value="ECO:0007669"/>
    <property type="project" value="InterPro"/>
</dbReference>
<dbReference type="PANTHER" id="PTHR24089">
    <property type="entry name" value="SOLUTE CARRIER FAMILY 25"/>
    <property type="match status" value="1"/>
</dbReference>
<dbReference type="OrthoDB" id="270584at2759"/>
<dbReference type="HOGENOM" id="CLU_015166_10_4_1"/>
<feature type="repeat" description="Solcar" evidence="7">
    <location>
        <begin position="137"/>
        <end position="224"/>
    </location>
</feature>
<dbReference type="STRING" id="436017.A4RTK7"/>
<evidence type="ECO:0000256" key="1">
    <source>
        <dbReference type="ARBA" id="ARBA00004448"/>
    </source>
</evidence>
<dbReference type="Gene3D" id="1.50.40.10">
    <property type="entry name" value="Mitochondrial carrier domain"/>
    <property type="match status" value="1"/>
</dbReference>
<evidence type="ECO:0000256" key="7">
    <source>
        <dbReference type="PROSITE-ProRule" id="PRU00282"/>
    </source>
</evidence>
<keyword evidence="4" id="KW-0677">Repeat</keyword>
<evidence type="ECO:0000256" key="4">
    <source>
        <dbReference type="ARBA" id="ARBA00022737"/>
    </source>
</evidence>
<dbReference type="GO" id="GO:0005509">
    <property type="term" value="F:calcium ion binding"/>
    <property type="evidence" value="ECO:0007669"/>
    <property type="project" value="InterPro"/>
</dbReference>
<accession>A4RTK7</accession>
<dbReference type="Proteomes" id="UP000001568">
    <property type="component" value="Chromosome 2"/>
</dbReference>
<evidence type="ECO:0000256" key="3">
    <source>
        <dbReference type="ARBA" id="ARBA00022692"/>
    </source>
</evidence>